<dbReference type="AlphaFoldDB" id="W9Z3Q4"/>
<evidence type="ECO:0000313" key="2">
    <source>
        <dbReference type="EMBL" id="EXK23262.1"/>
    </source>
</evidence>
<dbReference type="OrthoDB" id="1421156at2759"/>
<gene>
    <name evidence="2" type="ORF">FOMG_19959</name>
</gene>
<proteinExistence type="predicted"/>
<feature type="region of interest" description="Disordered" evidence="1">
    <location>
        <begin position="66"/>
        <end position="85"/>
    </location>
</feature>
<organism evidence="2">
    <name type="scientific">Fusarium oxysporum f. sp. melonis 26406</name>
    <dbReference type="NCBI Taxonomy" id="1089452"/>
    <lineage>
        <taxon>Eukaryota</taxon>
        <taxon>Fungi</taxon>
        <taxon>Dikarya</taxon>
        <taxon>Ascomycota</taxon>
        <taxon>Pezizomycotina</taxon>
        <taxon>Sordariomycetes</taxon>
        <taxon>Hypocreomycetidae</taxon>
        <taxon>Hypocreales</taxon>
        <taxon>Nectriaceae</taxon>
        <taxon>Fusarium</taxon>
        <taxon>Fusarium oxysporum species complex</taxon>
    </lineage>
</organism>
<dbReference type="HOGENOM" id="CLU_2158532_0_0_1"/>
<evidence type="ECO:0008006" key="3">
    <source>
        <dbReference type="Google" id="ProtNLM"/>
    </source>
</evidence>
<dbReference type="Proteomes" id="UP000030703">
    <property type="component" value="Unassembled WGS sequence"/>
</dbReference>
<dbReference type="VEuPathDB" id="FungiDB:FOMG_19959"/>
<name>W9Z3Q4_FUSOX</name>
<evidence type="ECO:0000256" key="1">
    <source>
        <dbReference type="SAM" id="MobiDB-lite"/>
    </source>
</evidence>
<reference evidence="2" key="1">
    <citation type="submission" date="2012-04" db="EMBL/GenBank/DDBJ databases">
        <title>The Genome Sequence of Fusarium oxysporum melonis.</title>
        <authorList>
            <consortium name="The Broad Institute Genome Sequencing Platform"/>
            <person name="Ma L.-J."/>
            <person name="Gale L.R."/>
            <person name="Schwartz D.C."/>
            <person name="Zhou S."/>
            <person name="Corby-Kistler H."/>
            <person name="Young S.K."/>
            <person name="Zeng Q."/>
            <person name="Gargeya S."/>
            <person name="Fitzgerald M."/>
            <person name="Haas B."/>
            <person name="Abouelleil A."/>
            <person name="Alvarado L."/>
            <person name="Arachchi H.M."/>
            <person name="Berlin A."/>
            <person name="Brown A."/>
            <person name="Chapman S.B."/>
            <person name="Chen Z."/>
            <person name="Dunbar C."/>
            <person name="Freedman E."/>
            <person name="Gearin G."/>
            <person name="Goldberg J."/>
            <person name="Griggs A."/>
            <person name="Gujja S."/>
            <person name="Heiman D."/>
            <person name="Howarth C."/>
            <person name="Larson L."/>
            <person name="Lui A."/>
            <person name="MacDonald P.J.P."/>
            <person name="Montmayeur A."/>
            <person name="Murphy C."/>
            <person name="Neiman D."/>
            <person name="Pearson M."/>
            <person name="Priest M."/>
            <person name="Roberts A."/>
            <person name="Saif S."/>
            <person name="Shea T."/>
            <person name="Shenoy N."/>
            <person name="Sisk P."/>
            <person name="Stolte C."/>
            <person name="Sykes S."/>
            <person name="Wortman J."/>
            <person name="Nusbaum C."/>
            <person name="Birren B."/>
        </authorList>
    </citation>
    <scope>NUCLEOTIDE SEQUENCE</scope>
    <source>
        <strain evidence="2">26406</strain>
    </source>
</reference>
<dbReference type="EMBL" id="KI981138">
    <property type="protein sequence ID" value="EXK23262.1"/>
    <property type="molecule type" value="Genomic_DNA"/>
</dbReference>
<accession>W9Z3Q4</accession>
<sequence length="119" mass="13728">MDTNHSQISATFPRDCLPPEGEFESREALFEAINAWAATRGYGFITGRSTKEKTGRRTITYMCDRRRNHPIVSRERQRKTTTRTTGCQFSVLAKESRDKTKTPPPTRYLEHCLRSTCLN</sequence>
<reference evidence="2" key="2">
    <citation type="submission" date="2014-02" db="EMBL/GenBank/DDBJ databases">
        <title>Annotation of the Genome Sequence of Fusarium oxysporum f. sp. melonis 26406.</title>
        <authorList>
            <consortium name="The Broad Institute Genomics Platform"/>
            <person name="Ma L.-J."/>
            <person name="Corby-Kistler H."/>
            <person name="Broz K."/>
            <person name="Gale L.R."/>
            <person name="Jonkers W."/>
            <person name="O'Donnell K."/>
            <person name="Ploetz R."/>
            <person name="Steinberg C."/>
            <person name="Schwartz D.C."/>
            <person name="VanEtten H."/>
            <person name="Zhou S."/>
            <person name="Young S.K."/>
            <person name="Zeng Q."/>
            <person name="Gargeya S."/>
            <person name="Fitzgerald M."/>
            <person name="Abouelleil A."/>
            <person name="Alvarado L."/>
            <person name="Chapman S.B."/>
            <person name="Gainer-Dewar J."/>
            <person name="Goldberg J."/>
            <person name="Griggs A."/>
            <person name="Gujja S."/>
            <person name="Hansen M."/>
            <person name="Howarth C."/>
            <person name="Imamovic A."/>
            <person name="Ireland A."/>
            <person name="Larimer J."/>
            <person name="McCowan C."/>
            <person name="Murphy C."/>
            <person name="Pearson M."/>
            <person name="Poon T.W."/>
            <person name="Priest M."/>
            <person name="Roberts A."/>
            <person name="Saif S."/>
            <person name="Shea T."/>
            <person name="Sykes S."/>
            <person name="Wortman J."/>
            <person name="Nusbaum C."/>
            <person name="Birren B."/>
        </authorList>
    </citation>
    <scope>NUCLEOTIDE SEQUENCE</scope>
    <source>
        <strain evidence="2">26406</strain>
    </source>
</reference>
<protein>
    <recommendedName>
        <fullName evidence="3">FAR1 domain-containing protein</fullName>
    </recommendedName>
</protein>